<accession>A0A426XRR1</accession>
<name>A0A426XRR1_ENSVE</name>
<comment type="caution">
    <text evidence="1">The sequence shown here is derived from an EMBL/GenBank/DDBJ whole genome shotgun (WGS) entry which is preliminary data.</text>
</comment>
<dbReference type="EMBL" id="AMZH03018039">
    <property type="protein sequence ID" value="RRT42154.1"/>
    <property type="molecule type" value="Genomic_DNA"/>
</dbReference>
<evidence type="ECO:0000313" key="1">
    <source>
        <dbReference type="EMBL" id="RRT42154.1"/>
    </source>
</evidence>
<gene>
    <name evidence="1" type="ORF">B296_00035650</name>
</gene>
<sequence length="80" mass="9484">MAWSHRLRRWKFGGGGGRRRRRGQLFFEEGSSAEAKEVALRQRDLAVEEAVRSRNVVRQQRKELKARMVEVAWEEWCGRV</sequence>
<protein>
    <submittedName>
        <fullName evidence="1">Uncharacterized protein</fullName>
    </submittedName>
</protein>
<evidence type="ECO:0000313" key="2">
    <source>
        <dbReference type="Proteomes" id="UP000287651"/>
    </source>
</evidence>
<dbReference type="AlphaFoldDB" id="A0A426XRR1"/>
<dbReference type="Proteomes" id="UP000287651">
    <property type="component" value="Unassembled WGS sequence"/>
</dbReference>
<organism evidence="1 2">
    <name type="scientific">Ensete ventricosum</name>
    <name type="common">Abyssinian banana</name>
    <name type="synonym">Musa ensete</name>
    <dbReference type="NCBI Taxonomy" id="4639"/>
    <lineage>
        <taxon>Eukaryota</taxon>
        <taxon>Viridiplantae</taxon>
        <taxon>Streptophyta</taxon>
        <taxon>Embryophyta</taxon>
        <taxon>Tracheophyta</taxon>
        <taxon>Spermatophyta</taxon>
        <taxon>Magnoliopsida</taxon>
        <taxon>Liliopsida</taxon>
        <taxon>Zingiberales</taxon>
        <taxon>Musaceae</taxon>
        <taxon>Ensete</taxon>
    </lineage>
</organism>
<reference evidence="1 2" key="1">
    <citation type="journal article" date="2014" name="Agronomy (Basel)">
        <title>A Draft Genome Sequence for Ensete ventricosum, the Drought-Tolerant Tree Against Hunger.</title>
        <authorList>
            <person name="Harrison J."/>
            <person name="Moore K.A."/>
            <person name="Paszkiewicz K."/>
            <person name="Jones T."/>
            <person name="Grant M."/>
            <person name="Ambacheew D."/>
            <person name="Muzemil S."/>
            <person name="Studholme D.J."/>
        </authorList>
    </citation>
    <scope>NUCLEOTIDE SEQUENCE [LARGE SCALE GENOMIC DNA]</scope>
</reference>
<proteinExistence type="predicted"/>